<dbReference type="KEGG" id="aqu:105316151"/>
<evidence type="ECO:0000313" key="4">
    <source>
        <dbReference type="EnsemblMetazoa" id="XP_011409265.1"/>
    </source>
</evidence>
<evidence type="ECO:0000256" key="1">
    <source>
        <dbReference type="ARBA" id="ARBA00022737"/>
    </source>
</evidence>
<sequence length="136" mass="14824">MLACREGHTQIVKLLLKENFDPNVKEENGQNAFMLACKNGQIQIVELLLEEQVHLDPNVQDKEGYTALMIASANGHKKIVKLLLDWLADPEIQANDGSTALTLAKTRDIADILNSSNNHACISDSLFSGGRSSHGG</sequence>
<evidence type="ECO:0000256" key="2">
    <source>
        <dbReference type="ARBA" id="ARBA00023043"/>
    </source>
</evidence>
<dbReference type="InterPro" id="IPR036770">
    <property type="entry name" value="Ankyrin_rpt-contain_sf"/>
</dbReference>
<dbReference type="AlphaFoldDB" id="A0AAN0IUB0"/>
<evidence type="ECO:0000256" key="3">
    <source>
        <dbReference type="PROSITE-ProRule" id="PRU00023"/>
    </source>
</evidence>
<proteinExistence type="predicted"/>
<organism evidence="4 5">
    <name type="scientific">Amphimedon queenslandica</name>
    <name type="common">Sponge</name>
    <dbReference type="NCBI Taxonomy" id="400682"/>
    <lineage>
        <taxon>Eukaryota</taxon>
        <taxon>Metazoa</taxon>
        <taxon>Porifera</taxon>
        <taxon>Demospongiae</taxon>
        <taxon>Heteroscleromorpha</taxon>
        <taxon>Haplosclerida</taxon>
        <taxon>Niphatidae</taxon>
        <taxon>Amphimedon</taxon>
    </lineage>
</organism>
<dbReference type="SUPFAM" id="SSF48403">
    <property type="entry name" value="Ankyrin repeat"/>
    <property type="match status" value="1"/>
</dbReference>
<dbReference type="InterPro" id="IPR002110">
    <property type="entry name" value="Ankyrin_rpt"/>
</dbReference>
<protein>
    <submittedName>
        <fullName evidence="4">Uncharacterized protein</fullName>
    </submittedName>
</protein>
<feature type="repeat" description="ANK" evidence="3">
    <location>
        <begin position="1"/>
        <end position="27"/>
    </location>
</feature>
<name>A0AAN0IUB0_AMPQE</name>
<keyword evidence="5" id="KW-1185">Reference proteome</keyword>
<accession>A0AAN0IUB0</accession>
<dbReference type="RefSeq" id="XP_011409265.1">
    <property type="nucleotide sequence ID" value="XM_011410963.1"/>
</dbReference>
<feature type="repeat" description="ANK" evidence="3">
    <location>
        <begin position="28"/>
        <end position="60"/>
    </location>
</feature>
<reference evidence="5" key="1">
    <citation type="journal article" date="2010" name="Nature">
        <title>The Amphimedon queenslandica genome and the evolution of animal complexity.</title>
        <authorList>
            <person name="Srivastava M."/>
            <person name="Simakov O."/>
            <person name="Chapman J."/>
            <person name="Fahey B."/>
            <person name="Gauthier M.E."/>
            <person name="Mitros T."/>
            <person name="Richards G.S."/>
            <person name="Conaco C."/>
            <person name="Dacre M."/>
            <person name="Hellsten U."/>
            <person name="Larroux C."/>
            <person name="Putnam N.H."/>
            <person name="Stanke M."/>
            <person name="Adamska M."/>
            <person name="Darling A."/>
            <person name="Degnan S.M."/>
            <person name="Oakley T.H."/>
            <person name="Plachetzki D.C."/>
            <person name="Zhai Y."/>
            <person name="Adamski M."/>
            <person name="Calcino A."/>
            <person name="Cummins S.F."/>
            <person name="Goodstein D.M."/>
            <person name="Harris C."/>
            <person name="Jackson D.J."/>
            <person name="Leys S.P."/>
            <person name="Shu S."/>
            <person name="Woodcroft B.J."/>
            <person name="Vervoort M."/>
            <person name="Kosik K.S."/>
            <person name="Manning G."/>
            <person name="Degnan B.M."/>
            <person name="Rokhsar D.S."/>
        </authorList>
    </citation>
    <scope>NUCLEOTIDE SEQUENCE [LARGE SCALE GENOMIC DNA]</scope>
</reference>
<dbReference type="SMART" id="SM00248">
    <property type="entry name" value="ANK"/>
    <property type="match status" value="3"/>
</dbReference>
<dbReference type="PANTHER" id="PTHR24173:SF74">
    <property type="entry name" value="ANKYRIN REPEAT DOMAIN-CONTAINING PROTEIN 16"/>
    <property type="match status" value="1"/>
</dbReference>
<dbReference type="PROSITE" id="PS50297">
    <property type="entry name" value="ANK_REP_REGION"/>
    <property type="match status" value="2"/>
</dbReference>
<dbReference type="Gene3D" id="1.25.40.20">
    <property type="entry name" value="Ankyrin repeat-containing domain"/>
    <property type="match status" value="2"/>
</dbReference>
<evidence type="ECO:0000313" key="5">
    <source>
        <dbReference type="Proteomes" id="UP000007879"/>
    </source>
</evidence>
<keyword evidence="2 3" id="KW-0040">ANK repeat</keyword>
<dbReference type="PANTHER" id="PTHR24173">
    <property type="entry name" value="ANKYRIN REPEAT CONTAINING"/>
    <property type="match status" value="1"/>
</dbReference>
<keyword evidence="1" id="KW-0677">Repeat</keyword>
<dbReference type="Proteomes" id="UP000007879">
    <property type="component" value="Unassembled WGS sequence"/>
</dbReference>
<dbReference type="Pfam" id="PF12796">
    <property type="entry name" value="Ank_2"/>
    <property type="match status" value="1"/>
</dbReference>
<reference evidence="4" key="2">
    <citation type="submission" date="2024-06" db="UniProtKB">
        <authorList>
            <consortium name="EnsemblMetazoa"/>
        </authorList>
    </citation>
    <scope>IDENTIFICATION</scope>
</reference>
<dbReference type="EnsemblMetazoa" id="XM_011410963.1">
    <property type="protein sequence ID" value="XP_011409265.1"/>
    <property type="gene ID" value="LOC105316151"/>
</dbReference>
<feature type="repeat" description="ANK" evidence="3">
    <location>
        <begin position="63"/>
        <end position="95"/>
    </location>
</feature>
<dbReference type="GeneID" id="105316151"/>
<dbReference type="PROSITE" id="PS50088">
    <property type="entry name" value="ANK_REPEAT"/>
    <property type="match status" value="3"/>
</dbReference>